<evidence type="ECO:0000313" key="2">
    <source>
        <dbReference type="WBParaSite" id="ES5_v2.g14891.t1"/>
    </source>
</evidence>
<dbReference type="Proteomes" id="UP000887579">
    <property type="component" value="Unplaced"/>
</dbReference>
<sequence>MNNDNNLHTEKNNLWHTKTPQLQLFAYLSFYDSDIQEQQQLQPNHKSSANNSTLSLHIADYENSVEVGDSDEKMKSVSDESQKSILGKIQKVHHFTSTSSFEIPRQQEGTSNKPEVMQFKASQKLLSPNNNPNKVKMNENEMTIATQQLESDDDQTENEQYDRDSNSPIQGELESGFYNAYELREILGRGLASTVRKCIEKSTNQVFAVKIVDVSTERQSIQDAERLKEETLSEVRLLRLLSGHPSIIAIHDFFATPTYHFAVFEMAPRGELFDLLNRSVTLSEKKTRSYMRQLFDGVSYMHEKQILHRDLKLENILCIDEQRIVISDFGFAKQLEPGQFLKDLFGTPGYLAPETLKCQMYEDAKGYSFEVDNWALGVIMYTLLAGYAPFYHRQQLRMMRLIQEGRYEFPRQQWDSVSEDAKDLIRALLTVDVAKRITAVECLEHRWFTVGTATKEQLQEALTARKNYRVLWRNAINATRFLYRIRRVKAIKKNVDRHDIRKRPFRFSQIRHEAEAAAFAVYGHWVNRGFYYSRDMLFANKPRPKYNRSTEIKVPC</sequence>
<organism evidence="1 2">
    <name type="scientific">Panagrolaimus sp. ES5</name>
    <dbReference type="NCBI Taxonomy" id="591445"/>
    <lineage>
        <taxon>Eukaryota</taxon>
        <taxon>Metazoa</taxon>
        <taxon>Ecdysozoa</taxon>
        <taxon>Nematoda</taxon>
        <taxon>Chromadorea</taxon>
        <taxon>Rhabditida</taxon>
        <taxon>Tylenchina</taxon>
        <taxon>Panagrolaimomorpha</taxon>
        <taxon>Panagrolaimoidea</taxon>
        <taxon>Panagrolaimidae</taxon>
        <taxon>Panagrolaimus</taxon>
    </lineage>
</organism>
<proteinExistence type="predicted"/>
<dbReference type="WBParaSite" id="ES5_v2.g14891.t1">
    <property type="protein sequence ID" value="ES5_v2.g14891.t1"/>
    <property type="gene ID" value="ES5_v2.g14891"/>
</dbReference>
<reference evidence="2" key="1">
    <citation type="submission" date="2022-11" db="UniProtKB">
        <authorList>
            <consortium name="WormBaseParasite"/>
        </authorList>
    </citation>
    <scope>IDENTIFICATION</scope>
</reference>
<evidence type="ECO:0000313" key="1">
    <source>
        <dbReference type="Proteomes" id="UP000887579"/>
    </source>
</evidence>
<name>A0AC34FCJ5_9BILA</name>
<accession>A0AC34FCJ5</accession>
<protein>
    <submittedName>
        <fullName evidence="2">Phosphorylase kinase</fullName>
    </submittedName>
</protein>